<evidence type="ECO:0000313" key="2">
    <source>
        <dbReference type="EMBL" id="MBB5065030.1"/>
    </source>
</evidence>
<comment type="caution">
    <text evidence="2">The sequence shown here is derived from an EMBL/GenBank/DDBJ whole genome shotgun (WGS) entry which is preliminary data.</text>
</comment>
<dbReference type="RefSeq" id="WP_184257404.1">
    <property type="nucleotide sequence ID" value="NZ_JACHIO010000014.1"/>
</dbReference>
<organism evidence="2 3">
    <name type="scientific">Granulicella mallensis</name>
    <dbReference type="NCBI Taxonomy" id="940614"/>
    <lineage>
        <taxon>Bacteria</taxon>
        <taxon>Pseudomonadati</taxon>
        <taxon>Acidobacteriota</taxon>
        <taxon>Terriglobia</taxon>
        <taxon>Terriglobales</taxon>
        <taxon>Acidobacteriaceae</taxon>
        <taxon>Granulicella</taxon>
    </lineage>
</organism>
<feature type="transmembrane region" description="Helical" evidence="1">
    <location>
        <begin position="99"/>
        <end position="124"/>
    </location>
</feature>
<proteinExistence type="predicted"/>
<protein>
    <submittedName>
        <fullName evidence="2">Uncharacterized protein</fullName>
    </submittedName>
</protein>
<keyword evidence="1" id="KW-0812">Transmembrane</keyword>
<keyword evidence="1" id="KW-0472">Membrane</keyword>
<dbReference type="AlphaFoldDB" id="A0A7W8EBW7"/>
<dbReference type="EMBL" id="JACHIO010000014">
    <property type="protein sequence ID" value="MBB5065030.1"/>
    <property type="molecule type" value="Genomic_DNA"/>
</dbReference>
<evidence type="ECO:0000313" key="3">
    <source>
        <dbReference type="Proteomes" id="UP000584867"/>
    </source>
</evidence>
<dbReference type="Proteomes" id="UP000584867">
    <property type="component" value="Unassembled WGS sequence"/>
</dbReference>
<reference evidence="2 3" key="1">
    <citation type="submission" date="2020-08" db="EMBL/GenBank/DDBJ databases">
        <title>Genomic Encyclopedia of Type Strains, Phase IV (KMG-V): Genome sequencing to study the core and pangenomes of soil and plant-associated prokaryotes.</title>
        <authorList>
            <person name="Whitman W."/>
        </authorList>
    </citation>
    <scope>NUCLEOTIDE SEQUENCE [LARGE SCALE GENOMIC DNA]</scope>
    <source>
        <strain evidence="2 3">X5P3</strain>
    </source>
</reference>
<evidence type="ECO:0000256" key="1">
    <source>
        <dbReference type="SAM" id="Phobius"/>
    </source>
</evidence>
<sequence length="131" mass="14373">MTRDRIAVLRREQETLRAFAAEADPPALLLLADEESLSIRGNEAGLIRFAMELLEVSTGGELSPEASEWIDAAWLPLESIVLDPAPKFEATKPTFRANVVGYAVMATIVIFLTAGAITSINWLLHAIHLHH</sequence>
<accession>A0A7W8EBW7</accession>
<keyword evidence="1" id="KW-1133">Transmembrane helix</keyword>
<gene>
    <name evidence="2" type="ORF">HDF15_003393</name>
</gene>
<name>A0A7W8EBW7_9BACT</name>